<sequence>MRLIFVLCVFYVAALFTPVSAIATENGLPTTAFGVYDFGAGFLPEATPVGTVGLRVSHYTTTTLKDAQGNTKNSDISADATSFGFFYLRMTETEILGAKYGFAAIVPLMRMSGHLNVFYGDKTVFSERTDIFRVADMQVIPVLLKWNPSKNLAVNAQMQIQAPTGDYDKNRVLNIGLNHWAFSPIFNFSYISDGGLEVSSSFQMDFSTRNKDTGYRNGVEYRHEFAVGQHFGPWTAGVGGYYYTQLSNDSSPSLTDGNRAKVMALGPALSFYAPGLPPVFIHAYKEFGARNRTEGYQISMRVSYSF</sequence>
<organism evidence="1 2">
    <name type="scientific">Cupriavidus basilensis</name>
    <dbReference type="NCBI Taxonomy" id="68895"/>
    <lineage>
        <taxon>Bacteria</taxon>
        <taxon>Pseudomonadati</taxon>
        <taxon>Pseudomonadota</taxon>
        <taxon>Betaproteobacteria</taxon>
        <taxon>Burkholderiales</taxon>
        <taxon>Burkholderiaceae</taxon>
        <taxon>Cupriavidus</taxon>
    </lineage>
</organism>
<accession>A0A643G206</accession>
<gene>
    <name evidence="1" type="ORF">F7R26_038165</name>
</gene>
<reference evidence="1 2" key="1">
    <citation type="submission" date="2020-10" db="EMBL/GenBank/DDBJ databases">
        <title>Complete genome sequence of Cupriavidus basilensis CCUG 49340T.</title>
        <authorList>
            <person name="Salva-Serra F."/>
            <person name="Donoso R.A."/>
            <person name="Cho K.H."/>
            <person name="Yoo J.A."/>
            <person name="Lee K."/>
            <person name="Yoon S.-H."/>
            <person name="Perez-Pantoja D."/>
            <person name="Moore E.R.B."/>
        </authorList>
    </citation>
    <scope>NUCLEOTIDE SEQUENCE [LARGE SCALE GENOMIC DNA]</scope>
    <source>
        <strain evidence="2">CCUG 49340</strain>
        <plasmid evidence="1 2">pRK1-2</plasmid>
    </source>
</reference>
<keyword evidence="1" id="KW-0614">Plasmid</keyword>
<dbReference type="AlphaFoldDB" id="A0A643G206"/>
<dbReference type="Pfam" id="PF13557">
    <property type="entry name" value="Phenol_MetA_deg"/>
    <property type="match status" value="1"/>
</dbReference>
<protein>
    <submittedName>
        <fullName evidence="1">Transporter</fullName>
    </submittedName>
</protein>
<evidence type="ECO:0000313" key="1">
    <source>
        <dbReference type="EMBL" id="QOT82106.1"/>
    </source>
</evidence>
<geneLocation type="plasmid" evidence="1 2">
    <name>pRK1-2</name>
</geneLocation>
<proteinExistence type="predicted"/>
<dbReference type="InterPro" id="IPR025737">
    <property type="entry name" value="FApF"/>
</dbReference>
<dbReference type="RefSeq" id="WP_150984709.1">
    <property type="nucleotide sequence ID" value="NZ_CP062806.1"/>
</dbReference>
<dbReference type="Proteomes" id="UP000397656">
    <property type="component" value="Plasmid pRK1-2"/>
</dbReference>
<name>A0A643G206_9BURK</name>
<evidence type="ECO:0000313" key="2">
    <source>
        <dbReference type="Proteomes" id="UP000397656"/>
    </source>
</evidence>
<dbReference type="GeneID" id="98406798"/>
<dbReference type="EMBL" id="CP062806">
    <property type="protein sequence ID" value="QOT82106.1"/>
    <property type="molecule type" value="Genomic_DNA"/>
</dbReference>